<keyword evidence="1" id="KW-1133">Transmembrane helix</keyword>
<dbReference type="KEGG" id="lak:106172210"/>
<sequence>MEHRGVWHAFCFLNAIGLCVLYLTVHDLQRDRPLPRPVARVHETLSPYGTPHRVSQEDSITNLSVPLCDVNTLDGLHNFSNLYLDWILSGTRKPLTNSCTLSIRPSNNIQDIRVKRFYKAYDKLRLTHLPFSETSRVDSLESGIGCAARRKFTNRQALSHGMHKFAYRAKYYDRDVVVRTPFIFNTFSKACLLQEKKSLPTCYAALSRFFIEEIWYHQILRHTSIIKLLGFCVPNKLFDGTVDTTVTMVTEVGVPLQLSNMTWDQKLQFSYEVAELMAFASQHPNGSVEFGDFALHQFVMVKNKPQFVDMEAFRIGDIPCHSMDDCASKHWNSRKRAIRVPCVNGFCVGLNEKLNVWMYNFRLLEKYILPEAPLAFREQLDKIVRKADEGKCGIEVIKDILRRMRLARPY</sequence>
<keyword evidence="2" id="KW-1185">Reference proteome</keyword>
<dbReference type="PANTHER" id="PTHR46448">
    <property type="entry name" value="PROTEIN KINASE DOMAIN-CONTAINING PROTEIN"/>
    <property type="match status" value="1"/>
</dbReference>
<organism evidence="2 3">
    <name type="scientific">Lingula anatina</name>
    <name type="common">Brachiopod</name>
    <name type="synonym">Lingula unguis</name>
    <dbReference type="NCBI Taxonomy" id="7574"/>
    <lineage>
        <taxon>Eukaryota</taxon>
        <taxon>Metazoa</taxon>
        <taxon>Spiralia</taxon>
        <taxon>Lophotrochozoa</taxon>
        <taxon>Brachiopoda</taxon>
        <taxon>Linguliformea</taxon>
        <taxon>Lingulata</taxon>
        <taxon>Lingulida</taxon>
        <taxon>Linguloidea</taxon>
        <taxon>Lingulidae</taxon>
        <taxon>Lingula</taxon>
    </lineage>
</organism>
<evidence type="ECO:0000313" key="2">
    <source>
        <dbReference type="Proteomes" id="UP000085678"/>
    </source>
</evidence>
<dbReference type="GeneID" id="106172210"/>
<name>A0A1S3JEG8_LINAN</name>
<evidence type="ECO:0000256" key="1">
    <source>
        <dbReference type="SAM" id="Phobius"/>
    </source>
</evidence>
<keyword evidence="1" id="KW-0812">Transmembrane</keyword>
<dbReference type="GO" id="GO:0001501">
    <property type="term" value="P:skeletal system development"/>
    <property type="evidence" value="ECO:0007669"/>
    <property type="project" value="TreeGrafter"/>
</dbReference>
<dbReference type="AlphaFoldDB" id="A0A1S3JEG8"/>
<dbReference type="InterPro" id="IPR042983">
    <property type="entry name" value="PKDCC"/>
</dbReference>
<dbReference type="SUPFAM" id="SSF56112">
    <property type="entry name" value="Protein kinase-like (PK-like)"/>
    <property type="match status" value="1"/>
</dbReference>
<dbReference type="InParanoid" id="A0A1S3JEG8"/>
<dbReference type="RefSeq" id="XP_013408284.1">
    <property type="nucleotide sequence ID" value="XM_013552830.1"/>
</dbReference>
<dbReference type="OrthoDB" id="4062651at2759"/>
<evidence type="ECO:0000313" key="3">
    <source>
        <dbReference type="RefSeq" id="XP_013408284.1"/>
    </source>
</evidence>
<dbReference type="Proteomes" id="UP000085678">
    <property type="component" value="Unplaced"/>
</dbReference>
<proteinExistence type="predicted"/>
<dbReference type="InterPro" id="IPR011009">
    <property type="entry name" value="Kinase-like_dom_sf"/>
</dbReference>
<dbReference type="PANTHER" id="PTHR46448:SF1">
    <property type="entry name" value="PROTEIN KINASE DOMAIN-CONTAINING PROTEIN"/>
    <property type="match status" value="1"/>
</dbReference>
<accession>A0A1S3JEG8</accession>
<keyword evidence="1" id="KW-0472">Membrane</keyword>
<dbReference type="STRING" id="7574.A0A1S3JEG8"/>
<protein>
    <submittedName>
        <fullName evidence="3">Uncharacterized protein LOC106172210</fullName>
    </submittedName>
</protein>
<gene>
    <name evidence="3" type="primary">LOC106172210</name>
</gene>
<feature type="transmembrane region" description="Helical" evidence="1">
    <location>
        <begin position="6"/>
        <end position="25"/>
    </location>
</feature>
<reference evidence="3" key="1">
    <citation type="submission" date="2025-08" db="UniProtKB">
        <authorList>
            <consortium name="RefSeq"/>
        </authorList>
    </citation>
    <scope>IDENTIFICATION</scope>
    <source>
        <tissue evidence="3">Gonads</tissue>
    </source>
</reference>
<dbReference type="GO" id="GO:0005576">
    <property type="term" value="C:extracellular region"/>
    <property type="evidence" value="ECO:0007669"/>
    <property type="project" value="TreeGrafter"/>
</dbReference>
<dbReference type="GO" id="GO:0004715">
    <property type="term" value="F:non-membrane spanning protein tyrosine kinase activity"/>
    <property type="evidence" value="ECO:0007669"/>
    <property type="project" value="InterPro"/>
</dbReference>